<proteinExistence type="predicted"/>
<evidence type="ECO:0000313" key="2">
    <source>
        <dbReference type="EMBL" id="HEC74465.1"/>
    </source>
</evidence>
<keyword evidence="1" id="KW-0472">Membrane</keyword>
<reference evidence="2" key="1">
    <citation type="journal article" date="2020" name="mSystems">
        <title>Genome- and Community-Level Interaction Insights into Carbon Utilization and Element Cycling Functions of Hydrothermarchaeota in Hydrothermal Sediment.</title>
        <authorList>
            <person name="Zhou Z."/>
            <person name="Liu Y."/>
            <person name="Xu W."/>
            <person name="Pan J."/>
            <person name="Luo Z.H."/>
            <person name="Li M."/>
        </authorList>
    </citation>
    <scope>NUCLEOTIDE SEQUENCE [LARGE SCALE GENOMIC DNA]</scope>
    <source>
        <strain evidence="2">HyVt-380</strain>
    </source>
</reference>
<dbReference type="EMBL" id="DRHY01000191">
    <property type="protein sequence ID" value="HEC74465.1"/>
    <property type="molecule type" value="Genomic_DNA"/>
</dbReference>
<gene>
    <name evidence="2" type="ORF">ENI26_08840</name>
</gene>
<evidence type="ECO:0008006" key="3">
    <source>
        <dbReference type="Google" id="ProtNLM"/>
    </source>
</evidence>
<sequence length="191" mass="20814">MTLSRSQQFIIAAVLAVLMIVTRGHHFASVDALPSASWAIFFLLGLYLSSAAWMPIFLILAAALDVSAVLWGGVTNSACLSPAYGFLVPAYGSLWLAGRWYASHYQFKLQTLLPLIASVVVGTATSAVFSGGGYYFFSGNYIDPTIAEYSQRFVNSFTSHLSVMAFYLVLAMIAHIVFRAAQLSQRANQQH</sequence>
<dbReference type="AlphaFoldDB" id="A0A7C1ZSB2"/>
<feature type="transmembrane region" description="Helical" evidence="1">
    <location>
        <begin position="157"/>
        <end position="178"/>
    </location>
</feature>
<keyword evidence="1" id="KW-0812">Transmembrane</keyword>
<feature type="transmembrane region" description="Helical" evidence="1">
    <location>
        <begin position="36"/>
        <end position="63"/>
    </location>
</feature>
<feature type="transmembrane region" description="Helical" evidence="1">
    <location>
        <begin position="6"/>
        <end position="24"/>
    </location>
</feature>
<feature type="transmembrane region" description="Helical" evidence="1">
    <location>
        <begin position="113"/>
        <end position="137"/>
    </location>
</feature>
<name>A0A7C1ZSB2_9GAMM</name>
<organism evidence="2">
    <name type="scientific">Methylophaga aminisulfidivorans</name>
    <dbReference type="NCBI Taxonomy" id="230105"/>
    <lineage>
        <taxon>Bacteria</taxon>
        <taxon>Pseudomonadati</taxon>
        <taxon>Pseudomonadota</taxon>
        <taxon>Gammaproteobacteria</taxon>
        <taxon>Thiotrichales</taxon>
        <taxon>Piscirickettsiaceae</taxon>
        <taxon>Methylophaga</taxon>
    </lineage>
</organism>
<keyword evidence="1" id="KW-1133">Transmembrane helix</keyword>
<accession>A0A7C1ZSB2</accession>
<feature type="transmembrane region" description="Helical" evidence="1">
    <location>
        <begin position="83"/>
        <end position="101"/>
    </location>
</feature>
<dbReference type="Proteomes" id="UP000886384">
    <property type="component" value="Unassembled WGS sequence"/>
</dbReference>
<comment type="caution">
    <text evidence="2">The sequence shown here is derived from an EMBL/GenBank/DDBJ whole genome shotgun (WGS) entry which is preliminary data.</text>
</comment>
<protein>
    <recommendedName>
        <fullName evidence="3">Cobalamin ABC transporter</fullName>
    </recommendedName>
</protein>
<evidence type="ECO:0000256" key="1">
    <source>
        <dbReference type="SAM" id="Phobius"/>
    </source>
</evidence>